<dbReference type="InterPro" id="IPR005506">
    <property type="entry name" value="DUF312_ALF"/>
</dbReference>
<gene>
    <name evidence="4" type="ORF">G7043_13275</name>
</gene>
<feature type="region of interest" description="Disordered" evidence="2">
    <location>
        <begin position="1357"/>
        <end position="1386"/>
    </location>
</feature>
<feature type="compositionally biased region" description="Basic and acidic residues" evidence="2">
    <location>
        <begin position="1357"/>
        <end position="1367"/>
    </location>
</feature>
<comment type="caution">
    <text evidence="4">The sequence shown here is derived from an EMBL/GenBank/DDBJ whole genome shotgun (WGS) entry which is preliminary data.</text>
</comment>
<feature type="signal peptide" evidence="3">
    <location>
        <begin position="1"/>
        <end position="36"/>
    </location>
</feature>
<dbReference type="EMBL" id="JAAMPJ010000003">
    <property type="protein sequence ID" value="NGY59895.1"/>
    <property type="molecule type" value="Genomic_DNA"/>
</dbReference>
<feature type="region of interest" description="Disordered" evidence="2">
    <location>
        <begin position="35"/>
        <end position="58"/>
    </location>
</feature>
<evidence type="ECO:0000256" key="3">
    <source>
        <dbReference type="SAM" id="SignalP"/>
    </source>
</evidence>
<proteinExistence type="predicted"/>
<feature type="chain" id="PRO_5028798385" description="Methyl-accepting transducer domain-containing protein" evidence="3">
    <location>
        <begin position="37"/>
        <end position="1426"/>
    </location>
</feature>
<evidence type="ECO:0008006" key="6">
    <source>
        <dbReference type="Google" id="ProtNLM"/>
    </source>
</evidence>
<dbReference type="Proteomes" id="UP000481360">
    <property type="component" value="Unassembled WGS sequence"/>
</dbReference>
<protein>
    <recommendedName>
        <fullName evidence="6">Methyl-accepting transducer domain-containing protein</fullName>
    </recommendedName>
</protein>
<keyword evidence="5" id="KW-1185">Reference proteome</keyword>
<keyword evidence="1" id="KW-0175">Coiled coil</keyword>
<evidence type="ECO:0000313" key="4">
    <source>
        <dbReference type="EMBL" id="NGY59895.1"/>
    </source>
</evidence>
<feature type="coiled-coil region" evidence="1">
    <location>
        <begin position="839"/>
        <end position="877"/>
    </location>
</feature>
<evidence type="ECO:0000256" key="1">
    <source>
        <dbReference type="SAM" id="Coils"/>
    </source>
</evidence>
<reference evidence="4 5" key="1">
    <citation type="submission" date="2020-03" db="EMBL/GenBank/DDBJ databases">
        <title>Isolation and identification of active actinomycetes.</title>
        <authorList>
            <person name="Sun X."/>
        </authorList>
    </citation>
    <scope>NUCLEOTIDE SEQUENCE [LARGE SCALE GENOMIC DNA]</scope>
    <source>
        <strain evidence="4 5">NEAU-D13</strain>
    </source>
</reference>
<dbReference type="RefSeq" id="WP_166045917.1">
    <property type="nucleotide sequence ID" value="NZ_JAAMPJ010000003.1"/>
</dbReference>
<feature type="coiled-coil region" evidence="1">
    <location>
        <begin position="398"/>
        <end position="460"/>
    </location>
</feature>
<dbReference type="Pfam" id="PF03752">
    <property type="entry name" value="ALF"/>
    <property type="match status" value="1"/>
</dbReference>
<accession>A0A7C9VQN1</accession>
<sequence length="1426" mass="152647">MNRSPSSAASLRRRSGMATAVTVVLALLGSNAPAVAAPPQPAPVLQQASANNDPEPDEEHQFYLQLVQDIRDHAADVEVRDAAAAALAVGTKEKLIWFLDHGQAEAQARADERKRVERAENRKKVEEWSRTGGPNVRAGAQAALNAGDQAIADFVAYGYEIALKQDKQQAEDDKAEQERIIGRVRDMVAHGGPQVKVEGDAVLLLGDYAKIREFYLVGYHEANKRDHDFQKVIEKALEDRNKALTDLDQLARRSEATANARAEIMRANINAVKAMDDGVFAMQMAVKAAHKADRIFQEDKPGRANGRKGRDQEIDALRAEAAEYAARGARIALDAKGIQAAAQNAAVRLVQAGSTNGLDWAKVTIGIAEGVEAMALAAETSQHAVEATLADSRALDADRNAQEHANNARKYLEEAQRQSQRAVDLAAAARVQHDIAVAARNRAEQQKNLAAQKASQAKQHAANARSARVNAQGASSVAISKSKDAVAAYNNAVTHKAAMDETVTKAENLGKQVRVMEVIYGKRVERYNTFAGQLEKARKKAEELGGEAWDEYRAIERETNAAKSAADESSAAAGRARAAAATARAEAQAATNAANAAQAAANRAGQEAVTARRAADETNRIALETTNAAIASKDAAELVQSEAEDAVREANQAVYQSVVADRASAAAAASAELVIDPVRAAEAILKPFAGINADARRALQAVADALLISEEQSRAAREKAAEAAEAAIRARKAADQAVGDIKPAFEAAATAVEAANRAADDAVKANDAANTAAQHAGAASGSAATAARWASSARSDATLAGQAANAASSAAATAGQAAAAAESIRSVAHGIAQNFDTFRDAITERLNQVTDIRDRYEEAKRIAAAEAERKRQELNRKTLEIFAGVISCNVASSLLMCHQFKQKVAEKVGQGLNAAGNYVEDLVKCAGGDEQACKQYEEKSKKIREFAWEAVKGFGEAAISPFVAAWELGGCLGESMAGNWSRCKQMADAAVYSLKNPYTWINLDEWETNPGKALGGTLFDITAAILTFEAGGVGGAAWKSLRTLTRKVDGGSGKLSRSLAELESLAVRLHDSVKDKLPNGLGEILNLRAKFENGDAKFDGGVAVVDGQLYRMESFTLRPEGTPNLVDGAIVRLEGGTLRIENGVAKLDDAKLKVDPPAQCVVGVSARAAVAAGCGTPDPNKPDGSYERTEGDLHIKLSPAENAWANEQIKKAERLAPAITKDIEGTATRTGGERYGDPANTTKAEDSYKRKLFEELQSKDPNNPGHRPISEIQDAMNDSVRYTITYQSGNYTTQVLKALDDLGKKYELVKLKNGWRKNATANGVDAYSGINVTFKGPEGLLFEVQFHTPDAINAKKAEDPNYRDRRSNRAARTAIENDPNLSRDEKNRVLQRLEEEAKELERQKQQIWGDVPRPVGAILIREVPDN</sequence>
<name>A0A7C9VQN1_9PSEU</name>
<evidence type="ECO:0000313" key="5">
    <source>
        <dbReference type="Proteomes" id="UP000481360"/>
    </source>
</evidence>
<evidence type="ECO:0000256" key="2">
    <source>
        <dbReference type="SAM" id="MobiDB-lite"/>
    </source>
</evidence>
<organism evidence="4 5">
    <name type="scientific">Lentzea alba</name>
    <dbReference type="NCBI Taxonomy" id="2714351"/>
    <lineage>
        <taxon>Bacteria</taxon>
        <taxon>Bacillati</taxon>
        <taxon>Actinomycetota</taxon>
        <taxon>Actinomycetes</taxon>
        <taxon>Pseudonocardiales</taxon>
        <taxon>Pseudonocardiaceae</taxon>
        <taxon>Lentzea</taxon>
    </lineage>
</organism>
<keyword evidence="3" id="KW-0732">Signal</keyword>